<dbReference type="Proteomes" id="UP000294599">
    <property type="component" value="Unassembled WGS sequence"/>
</dbReference>
<name>A0A4R3LSM7_9GAMM</name>
<feature type="transmembrane region" description="Helical" evidence="1">
    <location>
        <begin position="37"/>
        <end position="55"/>
    </location>
</feature>
<dbReference type="PANTHER" id="PTHR34351">
    <property type="entry name" value="SLR1927 PROTEIN-RELATED"/>
    <property type="match status" value="1"/>
</dbReference>
<dbReference type="PANTHER" id="PTHR34351:SF1">
    <property type="entry name" value="SLR1927 PROTEIN"/>
    <property type="match status" value="1"/>
</dbReference>
<feature type="transmembrane region" description="Helical" evidence="1">
    <location>
        <begin position="61"/>
        <end position="82"/>
    </location>
</feature>
<keyword evidence="1" id="KW-1133">Transmembrane helix</keyword>
<reference evidence="2 3" key="1">
    <citation type="submission" date="2019-03" db="EMBL/GenBank/DDBJ databases">
        <title>Genomic Encyclopedia of Type Strains, Phase IV (KMG-IV): sequencing the most valuable type-strain genomes for metagenomic binning, comparative biology and taxonomic classification.</title>
        <authorList>
            <person name="Goeker M."/>
        </authorList>
    </citation>
    <scope>NUCLEOTIDE SEQUENCE [LARGE SCALE GENOMIC DNA]</scope>
    <source>
        <strain evidence="2 3">DSM 21944</strain>
    </source>
</reference>
<organism evidence="2 3">
    <name type="scientific">Pseudofulvimonas gallinarii</name>
    <dbReference type="NCBI Taxonomy" id="634155"/>
    <lineage>
        <taxon>Bacteria</taxon>
        <taxon>Pseudomonadati</taxon>
        <taxon>Pseudomonadota</taxon>
        <taxon>Gammaproteobacteria</taxon>
        <taxon>Lysobacterales</taxon>
        <taxon>Rhodanobacteraceae</taxon>
        <taxon>Pseudofulvimonas</taxon>
    </lineage>
</organism>
<evidence type="ECO:0000313" key="2">
    <source>
        <dbReference type="EMBL" id="TCT01237.1"/>
    </source>
</evidence>
<comment type="caution">
    <text evidence="2">The sequence shown here is derived from an EMBL/GenBank/DDBJ whole genome shotgun (WGS) entry which is preliminary data.</text>
</comment>
<keyword evidence="1" id="KW-0472">Membrane</keyword>
<dbReference type="AlphaFoldDB" id="A0A4R3LSM7"/>
<dbReference type="OrthoDB" id="5298497at2"/>
<gene>
    <name evidence="2" type="ORF">EDC25_10192</name>
</gene>
<accession>A0A4R3LSM7</accession>
<dbReference type="RefSeq" id="WP_123521843.1">
    <property type="nucleotide sequence ID" value="NZ_JBHLWF010000005.1"/>
</dbReference>
<proteinExistence type="predicted"/>
<dbReference type="EMBL" id="SMAF01000001">
    <property type="protein sequence ID" value="TCT01237.1"/>
    <property type="molecule type" value="Genomic_DNA"/>
</dbReference>
<sequence>MSTGVRTGLARLLPKPPAGPLPLGLPRRRIYILPSRFGLVYATALFFLQLGALNYNNNAAILLALLLASIALMSAVVCVRFLNSLTVTAFDAGEAFAGTEQDCSLTVRSAQGPLRGELRLRVAGLDAAMSYDGDFATGRWRAAAGARGRHPLGRVRLSSGYPLGMFHAWCDLVPDADRLVYPAPESPAVRWPAEADPAAGARATPRGGDEEWHALREFRRGDSLRDIAWKTSARHDRWLVAETRSSAEAPTLRFSLSMVSHLDREHALSRLCGWILVAEAEQLSWILDLGNAKVGPGRGEVQRRHALVMLAELP</sequence>
<keyword evidence="3" id="KW-1185">Reference proteome</keyword>
<evidence type="ECO:0000313" key="3">
    <source>
        <dbReference type="Proteomes" id="UP000294599"/>
    </source>
</evidence>
<evidence type="ECO:0000256" key="1">
    <source>
        <dbReference type="SAM" id="Phobius"/>
    </source>
</evidence>
<keyword evidence="1" id="KW-0812">Transmembrane</keyword>
<protein>
    <submittedName>
        <fullName evidence="2">Uncharacterized protein (DUF58 family)</fullName>
    </submittedName>
</protein>